<comment type="caution">
    <text evidence="3">The sequence shown here is derived from an EMBL/GenBank/DDBJ whole genome shotgun (WGS) entry which is preliminary data.</text>
</comment>
<protein>
    <submittedName>
        <fullName evidence="3">Universal stress protein</fullName>
    </submittedName>
</protein>
<feature type="domain" description="UspA" evidence="2">
    <location>
        <begin position="1"/>
        <end position="149"/>
    </location>
</feature>
<dbReference type="Pfam" id="PF00582">
    <property type="entry name" value="Usp"/>
    <property type="match status" value="1"/>
</dbReference>
<name>A0A2S9IVP3_9SPHI</name>
<evidence type="ECO:0000313" key="3">
    <source>
        <dbReference type="EMBL" id="PRD44594.1"/>
    </source>
</evidence>
<proteinExistence type="inferred from homology"/>
<dbReference type="CDD" id="cd00293">
    <property type="entry name" value="USP-like"/>
    <property type="match status" value="1"/>
</dbReference>
<dbReference type="InterPro" id="IPR006015">
    <property type="entry name" value="Universal_stress_UspA"/>
</dbReference>
<evidence type="ECO:0000259" key="2">
    <source>
        <dbReference type="Pfam" id="PF00582"/>
    </source>
</evidence>
<dbReference type="PANTHER" id="PTHR46268:SF22">
    <property type="entry name" value="SENSOR PROTEIN KDPD-RELATED"/>
    <property type="match status" value="1"/>
</dbReference>
<dbReference type="PRINTS" id="PR01438">
    <property type="entry name" value="UNVRSLSTRESS"/>
</dbReference>
<sequence length="286" mass="32532">MRKILFPTDFSNAANNAFIYALHLANEMDASLYVVHTYMQPVLSATHAGQPELVPEVYENYELHQFENFKKHTADLHKMANEYNLSSVPLTFLFEEGTVVANAQRIIEMEGIHLIVMGTNRADGVIDKIFGSNTLGVIRGVKTPVLSVPREAKYNGINEILFTTLFREKDEAALHQIMEIADKFGVKVKCAHVLKEKNVDIIGVTDRWQKMFPHDNLEFVLLDLDQSVEHTLNQYIESNRIDLLCVVKRNKSLLERLFRSSMSNRLRMHANTATLVLQEGDDPGAF</sequence>
<keyword evidence="4" id="KW-1185">Reference proteome</keyword>
<dbReference type="InterPro" id="IPR006016">
    <property type="entry name" value="UspA"/>
</dbReference>
<dbReference type="SUPFAM" id="SSF52402">
    <property type="entry name" value="Adenine nucleotide alpha hydrolases-like"/>
    <property type="match status" value="2"/>
</dbReference>
<dbReference type="PANTHER" id="PTHR46268">
    <property type="entry name" value="STRESS RESPONSE PROTEIN NHAX"/>
    <property type="match status" value="1"/>
</dbReference>
<accession>A0A2S9IVP3</accession>
<dbReference type="AlphaFoldDB" id="A0A2S9IVP3"/>
<reference evidence="3 4" key="1">
    <citation type="submission" date="2018-02" db="EMBL/GenBank/DDBJ databases">
        <title>The draft genome of Sphingobacterium sp. 5JN-11.</title>
        <authorList>
            <person name="Liu L."/>
            <person name="Li L."/>
            <person name="Liang L."/>
            <person name="Zhang X."/>
            <person name="Wang T."/>
        </authorList>
    </citation>
    <scope>NUCLEOTIDE SEQUENCE [LARGE SCALE GENOMIC DNA]</scope>
    <source>
        <strain evidence="3 4">5JN-11</strain>
    </source>
</reference>
<dbReference type="Proteomes" id="UP000239711">
    <property type="component" value="Unassembled WGS sequence"/>
</dbReference>
<evidence type="ECO:0000313" key="4">
    <source>
        <dbReference type="Proteomes" id="UP000239711"/>
    </source>
</evidence>
<dbReference type="OrthoDB" id="9788959at2"/>
<dbReference type="RefSeq" id="WP_105718621.1">
    <property type="nucleotide sequence ID" value="NZ_PVBQ01000025.1"/>
</dbReference>
<dbReference type="EMBL" id="PVBQ01000025">
    <property type="protein sequence ID" value="PRD44594.1"/>
    <property type="molecule type" value="Genomic_DNA"/>
</dbReference>
<gene>
    <name evidence="3" type="ORF">C5745_19120</name>
</gene>
<organism evidence="3 4">
    <name type="scientific">Sphingobacterium haloxyli</name>
    <dbReference type="NCBI Taxonomy" id="2100533"/>
    <lineage>
        <taxon>Bacteria</taxon>
        <taxon>Pseudomonadati</taxon>
        <taxon>Bacteroidota</taxon>
        <taxon>Sphingobacteriia</taxon>
        <taxon>Sphingobacteriales</taxon>
        <taxon>Sphingobacteriaceae</taxon>
        <taxon>Sphingobacterium</taxon>
    </lineage>
</organism>
<dbReference type="Gene3D" id="3.40.50.12370">
    <property type="match status" value="1"/>
</dbReference>
<comment type="similarity">
    <text evidence="1">Belongs to the universal stress protein A family.</text>
</comment>
<evidence type="ECO:0000256" key="1">
    <source>
        <dbReference type="ARBA" id="ARBA00008791"/>
    </source>
</evidence>